<evidence type="ECO:0000313" key="2">
    <source>
        <dbReference type="Proteomes" id="UP001310248"/>
    </source>
</evidence>
<dbReference type="RefSeq" id="WP_329776490.1">
    <property type="nucleotide sequence ID" value="NZ_JAYDYW010000014.1"/>
</dbReference>
<feature type="non-terminal residue" evidence="1">
    <location>
        <position position="1"/>
    </location>
</feature>
<comment type="caution">
    <text evidence="1">The sequence shown here is derived from an EMBL/GenBank/DDBJ whole genome shotgun (WGS) entry which is preliminary data.</text>
</comment>
<name>A0ABU7G9E3_9ALTE</name>
<reference evidence="2" key="1">
    <citation type="submission" date="2023-07" db="EMBL/GenBank/DDBJ databases">
        <title>Draft genome sequence of Agarivorans aestuarii strain ZMCS4, a CAZymes producing bacteria isolated from the marine brown algae Clodostephus spongiosus.</title>
        <authorList>
            <person name="Lorente B."/>
            <person name="Cabral C."/>
            <person name="Frias J."/>
            <person name="Faria J."/>
            <person name="Toubarro D."/>
        </authorList>
    </citation>
    <scope>NUCLEOTIDE SEQUENCE [LARGE SCALE GENOMIC DNA]</scope>
    <source>
        <strain evidence="2">ZMCS4</strain>
    </source>
</reference>
<proteinExistence type="predicted"/>
<dbReference type="Proteomes" id="UP001310248">
    <property type="component" value="Unassembled WGS sequence"/>
</dbReference>
<organism evidence="1 2">
    <name type="scientific">Agarivorans aestuarii</name>
    <dbReference type="NCBI Taxonomy" id="1563703"/>
    <lineage>
        <taxon>Bacteria</taxon>
        <taxon>Pseudomonadati</taxon>
        <taxon>Pseudomonadota</taxon>
        <taxon>Gammaproteobacteria</taxon>
        <taxon>Alteromonadales</taxon>
        <taxon>Alteromonadaceae</taxon>
        <taxon>Agarivorans</taxon>
    </lineage>
</organism>
<accession>A0ABU7G9E3</accession>
<keyword evidence="2" id="KW-1185">Reference proteome</keyword>
<evidence type="ECO:0000313" key="1">
    <source>
        <dbReference type="EMBL" id="MEE1675664.1"/>
    </source>
</evidence>
<reference evidence="1 2" key="2">
    <citation type="submission" date="2023-12" db="EMBL/GenBank/DDBJ databases">
        <authorList>
            <consortium name="Cladostephus spongiosus"/>
            <person name="Lorente B."/>
            <person name="Cabral C."/>
            <person name="Frias J."/>
            <person name="Faria J."/>
            <person name="Toubarro D."/>
        </authorList>
    </citation>
    <scope>NUCLEOTIDE SEQUENCE [LARGE SCALE GENOMIC DNA]</scope>
    <source>
        <strain evidence="1 2">ZMCS4</strain>
    </source>
</reference>
<gene>
    <name evidence="1" type="ORF">SNR37_000990</name>
</gene>
<sequence>ANKASGLTNPDLALRRFSALRAVSVEVHYRDARFRCKRFLKKITETRSSVQIVNNTTLKE</sequence>
<protein>
    <submittedName>
        <fullName evidence="1">Uncharacterized protein</fullName>
    </submittedName>
</protein>
<dbReference type="EMBL" id="JAYDYW010000014">
    <property type="protein sequence ID" value="MEE1675664.1"/>
    <property type="molecule type" value="Genomic_DNA"/>
</dbReference>